<evidence type="ECO:0000313" key="3">
    <source>
        <dbReference type="Proteomes" id="UP001301769"/>
    </source>
</evidence>
<feature type="region of interest" description="Disordered" evidence="1">
    <location>
        <begin position="1"/>
        <end position="23"/>
    </location>
</feature>
<feature type="region of interest" description="Disordered" evidence="1">
    <location>
        <begin position="475"/>
        <end position="527"/>
    </location>
</feature>
<gene>
    <name evidence="2" type="ORF">QBC37DRAFT_436433</name>
</gene>
<accession>A0AAN6YKU5</accession>
<dbReference type="AlphaFoldDB" id="A0AAN6YKU5"/>
<feature type="region of interest" description="Disordered" evidence="1">
    <location>
        <begin position="196"/>
        <end position="262"/>
    </location>
</feature>
<reference evidence="2" key="2">
    <citation type="submission" date="2023-05" db="EMBL/GenBank/DDBJ databases">
        <authorList>
            <consortium name="Lawrence Berkeley National Laboratory"/>
            <person name="Steindorff A."/>
            <person name="Hensen N."/>
            <person name="Bonometti L."/>
            <person name="Westerberg I."/>
            <person name="Brannstrom I.O."/>
            <person name="Guillou S."/>
            <person name="Cros-Aarteil S."/>
            <person name="Calhoun S."/>
            <person name="Haridas S."/>
            <person name="Kuo A."/>
            <person name="Mondo S."/>
            <person name="Pangilinan J."/>
            <person name="Riley R."/>
            <person name="Labutti K."/>
            <person name="Andreopoulos B."/>
            <person name="Lipzen A."/>
            <person name="Chen C."/>
            <person name="Yanf M."/>
            <person name="Daum C."/>
            <person name="Ng V."/>
            <person name="Clum A."/>
            <person name="Ohm R."/>
            <person name="Martin F."/>
            <person name="Silar P."/>
            <person name="Natvig D."/>
            <person name="Lalanne C."/>
            <person name="Gautier V."/>
            <person name="Ament-Velasquez S.L."/>
            <person name="Kruys A."/>
            <person name="Hutchinson M.I."/>
            <person name="Powell A.J."/>
            <person name="Barry K."/>
            <person name="Miller A.N."/>
            <person name="Grigoriev I.V."/>
            <person name="Debuchy R."/>
            <person name="Gladieux P."/>
            <person name="Thoren M.H."/>
            <person name="Johannesson H."/>
        </authorList>
    </citation>
    <scope>NUCLEOTIDE SEQUENCE</scope>
    <source>
        <strain evidence="2">PSN293</strain>
    </source>
</reference>
<reference evidence="2" key="1">
    <citation type="journal article" date="2023" name="Mol. Phylogenet. Evol.">
        <title>Genome-scale phylogeny and comparative genomics of the fungal order Sordariales.</title>
        <authorList>
            <person name="Hensen N."/>
            <person name="Bonometti L."/>
            <person name="Westerberg I."/>
            <person name="Brannstrom I.O."/>
            <person name="Guillou S."/>
            <person name="Cros-Aarteil S."/>
            <person name="Calhoun S."/>
            <person name="Haridas S."/>
            <person name="Kuo A."/>
            <person name="Mondo S."/>
            <person name="Pangilinan J."/>
            <person name="Riley R."/>
            <person name="LaButti K."/>
            <person name="Andreopoulos B."/>
            <person name="Lipzen A."/>
            <person name="Chen C."/>
            <person name="Yan M."/>
            <person name="Daum C."/>
            <person name="Ng V."/>
            <person name="Clum A."/>
            <person name="Steindorff A."/>
            <person name="Ohm R.A."/>
            <person name="Martin F."/>
            <person name="Silar P."/>
            <person name="Natvig D.O."/>
            <person name="Lalanne C."/>
            <person name="Gautier V."/>
            <person name="Ament-Velasquez S.L."/>
            <person name="Kruys A."/>
            <person name="Hutchinson M.I."/>
            <person name="Powell A.J."/>
            <person name="Barry K."/>
            <person name="Miller A.N."/>
            <person name="Grigoriev I.V."/>
            <person name="Debuchy R."/>
            <person name="Gladieux P."/>
            <person name="Hiltunen Thoren M."/>
            <person name="Johannesson H."/>
        </authorList>
    </citation>
    <scope>NUCLEOTIDE SEQUENCE</scope>
    <source>
        <strain evidence="2">PSN293</strain>
    </source>
</reference>
<evidence type="ECO:0000313" key="2">
    <source>
        <dbReference type="EMBL" id="KAK4219635.1"/>
    </source>
</evidence>
<sequence>MSAQSSPSPLQVPASDPTDESKMPKGHCRYILLLPEIKGQRCACVGFSLNKGIPGATCDCGHLACFHTKEQETPSDQKQELELLRKRIQQLEDHLSKGNEDVLHGVVARLNEVEEHVEKSREEFTEQIKGTYRNVSISWRSIEQVERKGQQHDEQLRQIYDKLSDHDQKIQRLQAAQMELQDADLSLEERIENLTETIEEQEEEDYLARTRAQRPRRRSTSDTSRPNLPLGPLGVRGAPLDAYPCPRRSPTTRPKVPGRGEGFAADGTLVPLILKPLPASARSTGAWTVHISLLPHALVPMPFERNTNAYQRCLSRGLHQVVVVNGPDAQSFTTAVEKAFGSILKGRAWMPLQAKLCDAESLQGLPMLRQLDPQLVDCEYDQEFLRKHAAVCDAGGMIDSLYIAMRRHTISWHMLKHAPVFMHGLEKAWEYDALLDAADIYTGNGTVDDGERPAAGAITTVLPVSSLKRPINEVSRSNSFGSASAPSLDNDGPRCSKRPCPVSAPATSTGTGAGAIVEMRRRGVETA</sequence>
<evidence type="ECO:0000256" key="1">
    <source>
        <dbReference type="SAM" id="MobiDB-lite"/>
    </source>
</evidence>
<proteinExistence type="predicted"/>
<organism evidence="2 3">
    <name type="scientific">Rhypophila decipiens</name>
    <dbReference type="NCBI Taxonomy" id="261697"/>
    <lineage>
        <taxon>Eukaryota</taxon>
        <taxon>Fungi</taxon>
        <taxon>Dikarya</taxon>
        <taxon>Ascomycota</taxon>
        <taxon>Pezizomycotina</taxon>
        <taxon>Sordariomycetes</taxon>
        <taxon>Sordariomycetidae</taxon>
        <taxon>Sordariales</taxon>
        <taxon>Naviculisporaceae</taxon>
        <taxon>Rhypophila</taxon>
    </lineage>
</organism>
<protein>
    <submittedName>
        <fullName evidence="2">Uncharacterized protein</fullName>
    </submittedName>
</protein>
<keyword evidence="3" id="KW-1185">Reference proteome</keyword>
<feature type="compositionally biased region" description="Polar residues" evidence="1">
    <location>
        <begin position="475"/>
        <end position="487"/>
    </location>
</feature>
<feature type="compositionally biased region" description="Basic and acidic residues" evidence="1">
    <location>
        <begin position="518"/>
        <end position="527"/>
    </location>
</feature>
<comment type="caution">
    <text evidence="2">The sequence shown here is derived from an EMBL/GenBank/DDBJ whole genome shotgun (WGS) entry which is preliminary data.</text>
</comment>
<dbReference type="EMBL" id="MU858047">
    <property type="protein sequence ID" value="KAK4219635.1"/>
    <property type="molecule type" value="Genomic_DNA"/>
</dbReference>
<dbReference type="Proteomes" id="UP001301769">
    <property type="component" value="Unassembled WGS sequence"/>
</dbReference>
<name>A0AAN6YKU5_9PEZI</name>